<accession>A0A5C5V9M9</accession>
<proteinExistence type="predicted"/>
<gene>
    <name evidence="3" type="ORF">KOR34_01820</name>
</gene>
<dbReference type="Proteomes" id="UP000316714">
    <property type="component" value="Unassembled WGS sequence"/>
</dbReference>
<dbReference type="Gene3D" id="1.10.1330.10">
    <property type="entry name" value="Dockerin domain"/>
    <property type="match status" value="1"/>
</dbReference>
<evidence type="ECO:0000256" key="1">
    <source>
        <dbReference type="SAM" id="MobiDB-lite"/>
    </source>
</evidence>
<evidence type="ECO:0000313" key="3">
    <source>
        <dbReference type="EMBL" id="TWT35294.1"/>
    </source>
</evidence>
<feature type="signal peptide" evidence="2">
    <location>
        <begin position="1"/>
        <end position="28"/>
    </location>
</feature>
<feature type="region of interest" description="Disordered" evidence="1">
    <location>
        <begin position="298"/>
        <end position="323"/>
    </location>
</feature>
<dbReference type="InterPro" id="IPR018247">
    <property type="entry name" value="EF_Hand_1_Ca_BS"/>
</dbReference>
<organism evidence="3 4">
    <name type="scientific">Posidoniimonas corsicana</name>
    <dbReference type="NCBI Taxonomy" id="1938618"/>
    <lineage>
        <taxon>Bacteria</taxon>
        <taxon>Pseudomonadati</taxon>
        <taxon>Planctomycetota</taxon>
        <taxon>Planctomycetia</taxon>
        <taxon>Pirellulales</taxon>
        <taxon>Lacipirellulaceae</taxon>
        <taxon>Posidoniimonas</taxon>
    </lineage>
</organism>
<evidence type="ECO:0000313" key="4">
    <source>
        <dbReference type="Proteomes" id="UP000316714"/>
    </source>
</evidence>
<dbReference type="GO" id="GO:0000272">
    <property type="term" value="P:polysaccharide catabolic process"/>
    <property type="evidence" value="ECO:0007669"/>
    <property type="project" value="InterPro"/>
</dbReference>
<name>A0A5C5V9M9_9BACT</name>
<protein>
    <recommendedName>
        <fullName evidence="5">GTA TIM-barrel-like domain-containing protein</fullName>
    </recommendedName>
</protein>
<comment type="caution">
    <text evidence="3">The sequence shown here is derived from an EMBL/GenBank/DDBJ whole genome shotgun (WGS) entry which is preliminary data.</text>
</comment>
<dbReference type="PROSITE" id="PS00018">
    <property type="entry name" value="EF_HAND_1"/>
    <property type="match status" value="2"/>
</dbReference>
<dbReference type="Gene3D" id="2.60.120.260">
    <property type="entry name" value="Galactose-binding domain-like"/>
    <property type="match status" value="1"/>
</dbReference>
<dbReference type="InterPro" id="IPR036439">
    <property type="entry name" value="Dockerin_dom_sf"/>
</dbReference>
<dbReference type="SUPFAM" id="SSF63446">
    <property type="entry name" value="Type I dockerin domain"/>
    <property type="match status" value="1"/>
</dbReference>
<keyword evidence="2" id="KW-0732">Signal</keyword>
<dbReference type="SUPFAM" id="SSF51445">
    <property type="entry name" value="(Trans)glycosidases"/>
    <property type="match status" value="1"/>
</dbReference>
<dbReference type="Pfam" id="PF22612">
    <property type="entry name" value="GH113"/>
    <property type="match status" value="1"/>
</dbReference>
<dbReference type="EMBL" id="SIHJ01000001">
    <property type="protein sequence ID" value="TWT35294.1"/>
    <property type="molecule type" value="Genomic_DNA"/>
</dbReference>
<dbReference type="Gene3D" id="3.20.20.80">
    <property type="entry name" value="Glycosidases"/>
    <property type="match status" value="1"/>
</dbReference>
<evidence type="ECO:0000256" key="2">
    <source>
        <dbReference type="SAM" id="SignalP"/>
    </source>
</evidence>
<sequence length="675" mass="71698" precursor="true">MRPSRSLSRGPRLFLLAAALVAGRPASADPTVYEHGVDPGVGFNLVSWANFQNGSQVWQDAVQAAHDAGFTEVSLSPVRFYSIGTGSIASSSNQGPELSHVAAGVERAKSLGMRVTVNPFVEPVGFSEWRGFYDPAPGSPEATTFWGHYEDYLVDVAAMAEAGGADSMTVGTELRALSRNAGHNAKWTSVISAVDGAFSGTLGYAANWDNYNHPNVAAAIWDHPGIDFLGIDSYFQNLLSAEDAQQSGAYPDPNFISDVQSAWEAKLDAEILPYAASRKAGAGLPIEFTEIGYLPYDQTTATPQRDDTNPSVPGRQPPPLDRDEQTMAFEGFQRALDGRLAGGEVLAAHIWQWDMPGSSGSLWNMNPDGGNQPNNQQAAQWLSSFVHGTNVDPGDPDPDPPPAATTVLYSFEDGLEGFYYPDFETEPDSHLQTVAHAQATDGETVLAIIKPTQSWTWDARVNLGGQQLAALQEAVAGSSEDYLLELDVVYRAEDLPSGLAALDLHVAIDASPAGWNQINSAAPIAAGVDQTVRVEIPLTAFGLGDALNSAALNLGFAGSWPGAQEATIYIDRIALTDTAFMPIGDADFNRDGVIDAADYTVWRDTLGATGAGLAADGNRDGVVDAGDYELWRSSYGQAAAISPTHGSPAPEPATFTSLLLAVCAASLRADRFRQD</sequence>
<evidence type="ECO:0008006" key="5">
    <source>
        <dbReference type="Google" id="ProtNLM"/>
    </source>
</evidence>
<dbReference type="AlphaFoldDB" id="A0A5C5V9M9"/>
<dbReference type="InterPro" id="IPR017853">
    <property type="entry name" value="GH"/>
</dbReference>
<reference evidence="3 4" key="1">
    <citation type="submission" date="2019-02" db="EMBL/GenBank/DDBJ databases">
        <title>Deep-cultivation of Planctomycetes and their phenomic and genomic characterization uncovers novel biology.</title>
        <authorList>
            <person name="Wiegand S."/>
            <person name="Jogler M."/>
            <person name="Boedeker C."/>
            <person name="Pinto D."/>
            <person name="Vollmers J."/>
            <person name="Rivas-Marin E."/>
            <person name="Kohn T."/>
            <person name="Peeters S.H."/>
            <person name="Heuer A."/>
            <person name="Rast P."/>
            <person name="Oberbeckmann S."/>
            <person name="Bunk B."/>
            <person name="Jeske O."/>
            <person name="Meyerdierks A."/>
            <person name="Storesund J.E."/>
            <person name="Kallscheuer N."/>
            <person name="Luecker S."/>
            <person name="Lage O.M."/>
            <person name="Pohl T."/>
            <person name="Merkel B.J."/>
            <person name="Hornburger P."/>
            <person name="Mueller R.-W."/>
            <person name="Bruemmer F."/>
            <person name="Labrenz M."/>
            <person name="Spormann A.M."/>
            <person name="Op Den Camp H."/>
            <person name="Overmann J."/>
            <person name="Amann R."/>
            <person name="Jetten M.S.M."/>
            <person name="Mascher T."/>
            <person name="Medema M.H."/>
            <person name="Devos D.P."/>
            <person name="Kaster A.-K."/>
            <person name="Ovreas L."/>
            <person name="Rohde M."/>
            <person name="Galperin M.Y."/>
            <person name="Jogler C."/>
        </authorList>
    </citation>
    <scope>NUCLEOTIDE SEQUENCE [LARGE SCALE GENOMIC DNA]</scope>
    <source>
        <strain evidence="3 4">KOR34</strain>
    </source>
</reference>
<dbReference type="InterPro" id="IPR055151">
    <property type="entry name" value="GH113"/>
</dbReference>
<keyword evidence="4" id="KW-1185">Reference proteome</keyword>
<feature type="chain" id="PRO_5023012526" description="GTA TIM-barrel-like domain-containing protein" evidence="2">
    <location>
        <begin position="29"/>
        <end position="675"/>
    </location>
</feature>